<protein>
    <submittedName>
        <fullName evidence="1">Uncharacterized protein</fullName>
    </submittedName>
</protein>
<dbReference type="EMBL" id="IACL01018561">
    <property type="protein sequence ID" value="LAB01477.1"/>
    <property type="molecule type" value="Transcribed_RNA"/>
</dbReference>
<reference evidence="1" key="1">
    <citation type="submission" date="2017-07" db="EMBL/GenBank/DDBJ databases">
        <authorList>
            <person name="Mikheyev A."/>
            <person name="Grau M."/>
        </authorList>
    </citation>
    <scope>NUCLEOTIDE SEQUENCE</scope>
    <source>
        <tissue evidence="1">Venom_gland</tissue>
    </source>
</reference>
<reference evidence="1" key="2">
    <citation type="submission" date="2017-11" db="EMBL/GenBank/DDBJ databases">
        <title>Coralsnake Venomics: Analyses of Venom Gland Transcriptomes and Proteomes of Six Brazilian Taxa.</title>
        <authorList>
            <person name="Aird S.D."/>
            <person name="Jorge da Silva N."/>
            <person name="Qiu L."/>
            <person name="Villar-Briones A."/>
            <person name="Aparecida-Saddi V."/>
            <person name="Campos-Telles M.P."/>
            <person name="Grau M."/>
            <person name="Mikheyev A.S."/>
        </authorList>
    </citation>
    <scope>NUCLEOTIDE SEQUENCE</scope>
    <source>
        <tissue evidence="1">Venom_gland</tissue>
    </source>
</reference>
<proteinExistence type="predicted"/>
<sequence>MANNDNNCRKIAETDHKQWHSNNNGALEFLQEIPLACKQEQMGLNKIDKLIENGKGKVLWDARIQTGKHLLDNTPGLTIDDKKHKKDWVVDIAYPEPTK</sequence>
<dbReference type="AlphaFoldDB" id="A0A2D4JYC6"/>
<evidence type="ECO:0000313" key="1">
    <source>
        <dbReference type="EMBL" id="LAB01477.1"/>
    </source>
</evidence>
<accession>A0A2D4JYC6</accession>
<name>A0A2D4JYC6_9SAUR</name>
<organism evidence="1">
    <name type="scientific">Micrurus paraensis</name>
    <dbReference type="NCBI Taxonomy" id="1970185"/>
    <lineage>
        <taxon>Eukaryota</taxon>
        <taxon>Metazoa</taxon>
        <taxon>Chordata</taxon>
        <taxon>Craniata</taxon>
        <taxon>Vertebrata</taxon>
        <taxon>Euteleostomi</taxon>
        <taxon>Lepidosauria</taxon>
        <taxon>Squamata</taxon>
        <taxon>Bifurcata</taxon>
        <taxon>Unidentata</taxon>
        <taxon>Episquamata</taxon>
        <taxon>Toxicofera</taxon>
        <taxon>Serpentes</taxon>
        <taxon>Colubroidea</taxon>
        <taxon>Elapidae</taxon>
        <taxon>Elapinae</taxon>
        <taxon>Micrurus</taxon>
    </lineage>
</organism>